<dbReference type="RefSeq" id="WP_284208650.1">
    <property type="nucleotide sequence ID" value="NZ_BSSU01000013.1"/>
</dbReference>
<protein>
    <recommendedName>
        <fullName evidence="3">Outer membrane protein beta-barrel domain-containing protein</fullName>
    </recommendedName>
</protein>
<gene>
    <name evidence="1" type="ORF">theurythT_26970</name>
</gene>
<proteinExistence type="predicted"/>
<comment type="caution">
    <text evidence="1">The sequence shown here is derived from an EMBL/GenBank/DDBJ whole genome shotgun (WGS) entry which is preliminary data.</text>
</comment>
<name>A0ABQ6H908_9GAMM</name>
<evidence type="ECO:0008006" key="3">
    <source>
        <dbReference type="Google" id="ProtNLM"/>
    </source>
</evidence>
<accession>A0ABQ6H908</accession>
<dbReference type="EMBL" id="BSSU01000013">
    <property type="protein sequence ID" value="GLX83245.1"/>
    <property type="molecule type" value="Genomic_DNA"/>
</dbReference>
<evidence type="ECO:0000313" key="2">
    <source>
        <dbReference type="Proteomes" id="UP001157133"/>
    </source>
</evidence>
<sequence>MHADIVGFGAVSDFTSAVFAGFEWKATDTLDINIGYKAMWVDYENSSTIFQSGYFKYDTVTKGPVLGASFKF</sequence>
<dbReference type="Gene3D" id="2.40.160.20">
    <property type="match status" value="1"/>
</dbReference>
<dbReference type="Proteomes" id="UP001157133">
    <property type="component" value="Unassembled WGS sequence"/>
</dbReference>
<evidence type="ECO:0000313" key="1">
    <source>
        <dbReference type="EMBL" id="GLX83245.1"/>
    </source>
</evidence>
<keyword evidence="2" id="KW-1185">Reference proteome</keyword>
<organism evidence="1 2">
    <name type="scientific">Thalassotalea eurytherma</name>
    <dbReference type="NCBI Taxonomy" id="1144278"/>
    <lineage>
        <taxon>Bacteria</taxon>
        <taxon>Pseudomonadati</taxon>
        <taxon>Pseudomonadota</taxon>
        <taxon>Gammaproteobacteria</taxon>
        <taxon>Alteromonadales</taxon>
        <taxon>Colwelliaceae</taxon>
        <taxon>Thalassotalea</taxon>
    </lineage>
</organism>
<reference evidence="1 2" key="1">
    <citation type="submission" date="2023-03" db="EMBL/GenBank/DDBJ databases">
        <title>Draft genome sequence of Thalassotalea eurytherma JCM 18482T.</title>
        <authorList>
            <person name="Sawabe T."/>
        </authorList>
    </citation>
    <scope>NUCLEOTIDE SEQUENCE [LARGE SCALE GENOMIC DNA]</scope>
    <source>
        <strain evidence="1 2">JCM 18482</strain>
    </source>
</reference>